<feature type="signal peptide" evidence="1">
    <location>
        <begin position="1"/>
        <end position="22"/>
    </location>
</feature>
<proteinExistence type="predicted"/>
<accession>A0A1G9NSD0</accession>
<feature type="chain" id="PRO_5011615330" evidence="1">
    <location>
        <begin position="23"/>
        <end position="161"/>
    </location>
</feature>
<evidence type="ECO:0000256" key="1">
    <source>
        <dbReference type="SAM" id="SignalP"/>
    </source>
</evidence>
<evidence type="ECO:0000313" key="2">
    <source>
        <dbReference type="EMBL" id="SDL89498.1"/>
    </source>
</evidence>
<sequence length="161" mass="17827">MSETQKKSIVMSRRAFFAGAVAAPIIAKAELTLPASAQVAARAVSEPVNIAMATGMNMFQRWCWWFDLAREKDGSFTLTSIQVPRDDGDEDEELYDLDPMPGLRTGEEIFLGLLKAYDMACQEIEDTDLDGAAFQLERIAPLCATDFRRAVAIHFSDADEV</sequence>
<name>A0A1G9NSD0_9RHOB</name>
<dbReference type="Proteomes" id="UP000199382">
    <property type="component" value="Unassembled WGS sequence"/>
</dbReference>
<evidence type="ECO:0000313" key="3">
    <source>
        <dbReference type="Proteomes" id="UP000199382"/>
    </source>
</evidence>
<dbReference type="AlphaFoldDB" id="A0A1G9NSD0"/>
<reference evidence="2 3" key="1">
    <citation type="submission" date="2016-10" db="EMBL/GenBank/DDBJ databases">
        <authorList>
            <person name="de Groot N.N."/>
        </authorList>
    </citation>
    <scope>NUCLEOTIDE SEQUENCE [LARGE SCALE GENOMIC DNA]</scope>
    <source>
        <strain evidence="2 3">DSM 25294</strain>
    </source>
</reference>
<gene>
    <name evidence="2" type="ORF">SAMN04488026_11285</name>
</gene>
<dbReference type="RefSeq" id="WP_093164746.1">
    <property type="nucleotide sequence ID" value="NZ_FNEK01000128.1"/>
</dbReference>
<dbReference type="EMBL" id="FNEK01000128">
    <property type="protein sequence ID" value="SDL89498.1"/>
    <property type="molecule type" value="Genomic_DNA"/>
</dbReference>
<keyword evidence="1" id="KW-0732">Signal</keyword>
<keyword evidence="3" id="KW-1185">Reference proteome</keyword>
<protein>
    <submittedName>
        <fullName evidence="2">Uncharacterized protein</fullName>
    </submittedName>
</protein>
<organism evidence="2 3">
    <name type="scientific">Aliiruegeria lutimaris</name>
    <dbReference type="NCBI Taxonomy" id="571298"/>
    <lineage>
        <taxon>Bacteria</taxon>
        <taxon>Pseudomonadati</taxon>
        <taxon>Pseudomonadota</taxon>
        <taxon>Alphaproteobacteria</taxon>
        <taxon>Rhodobacterales</taxon>
        <taxon>Roseobacteraceae</taxon>
        <taxon>Aliiruegeria</taxon>
    </lineage>
</organism>